<dbReference type="InterPro" id="IPR050490">
    <property type="entry name" value="Bact_solute-bd_prot1"/>
</dbReference>
<dbReference type="PROSITE" id="PS51257">
    <property type="entry name" value="PROKAR_LIPOPROTEIN"/>
    <property type="match status" value="1"/>
</dbReference>
<feature type="signal peptide" evidence="2">
    <location>
        <begin position="1"/>
        <end position="22"/>
    </location>
</feature>
<dbReference type="AlphaFoldDB" id="A0A927H1M3"/>
<evidence type="ECO:0000313" key="4">
    <source>
        <dbReference type="Proteomes" id="UP000639396"/>
    </source>
</evidence>
<feature type="chain" id="PRO_5037679738" description="ABC transporter substrate-binding protein" evidence="2">
    <location>
        <begin position="23"/>
        <end position="432"/>
    </location>
</feature>
<name>A0A927H1M3_9BACL</name>
<organism evidence="3 4">
    <name type="scientific">Paenibacillus oceani</name>
    <dbReference type="NCBI Taxonomy" id="2772510"/>
    <lineage>
        <taxon>Bacteria</taxon>
        <taxon>Bacillati</taxon>
        <taxon>Bacillota</taxon>
        <taxon>Bacilli</taxon>
        <taxon>Bacillales</taxon>
        <taxon>Paenibacillaceae</taxon>
        <taxon>Paenibacillus</taxon>
    </lineage>
</organism>
<accession>A0A927H1M3</accession>
<keyword evidence="1 2" id="KW-0732">Signal</keyword>
<evidence type="ECO:0000256" key="1">
    <source>
        <dbReference type="ARBA" id="ARBA00022729"/>
    </source>
</evidence>
<sequence length="432" mass="47213">MAKQLASAWTVVLLVSALTACSGTKEEENSQTALKPQEDNKPVELTAYLSGYTQERFMTTFGDFIQKKYPNVTFKVLGGNKEKVPDLVAAGVKLDLIQSTAPELIIDNGLQDDLTDLIQKYNYDLNKLEPAVLDLIKLIGDGNIYGFPNGVATVALFYNKTLFNKFGVSYPTSGMTWDQVFELANRLTRNEGGVQYQGFVDYTSYIANANQMSQGYVDPKTGKATLNNDNWRKFMDNFIRFYTIPGNSYIPAAGDINNAFQKEQRIVMYAGQFGAAAMTGLTNAGVDWGVVSLPEFAGYPGVGPGAQVPLFYVGKTSANRDWAFKAAAYLGSEEFQKESATKVGAVPAMRNRAEVMATYAKEVPTIPVDKKAQDAVPKTFAKPYAITPYDSLARNAFLAAYTAAAKGEKDVNTALREAEEKANTAIEAAKKK</sequence>
<dbReference type="EMBL" id="JACXJA010000041">
    <property type="protein sequence ID" value="MBD2865321.1"/>
    <property type="molecule type" value="Genomic_DNA"/>
</dbReference>
<dbReference type="Proteomes" id="UP000639396">
    <property type="component" value="Unassembled WGS sequence"/>
</dbReference>
<keyword evidence="4" id="KW-1185">Reference proteome</keyword>
<dbReference type="PANTHER" id="PTHR43649:SF33">
    <property type="entry name" value="POLYGALACTURONAN_RHAMNOGALACTURONAN-BINDING PROTEIN YTCQ"/>
    <property type="match status" value="1"/>
</dbReference>
<dbReference type="PANTHER" id="PTHR43649">
    <property type="entry name" value="ARABINOSE-BINDING PROTEIN-RELATED"/>
    <property type="match status" value="1"/>
</dbReference>
<comment type="caution">
    <text evidence="3">The sequence shown here is derived from an EMBL/GenBank/DDBJ whole genome shotgun (WGS) entry which is preliminary data.</text>
</comment>
<reference evidence="3" key="1">
    <citation type="submission" date="2020-09" db="EMBL/GenBank/DDBJ databases">
        <title>A novel bacterium of genus Paenibacillus, isolated from South China Sea.</title>
        <authorList>
            <person name="Huang H."/>
            <person name="Mo K."/>
            <person name="Hu Y."/>
        </authorList>
    </citation>
    <scope>NUCLEOTIDE SEQUENCE</scope>
    <source>
        <strain evidence="3">IB182363</strain>
    </source>
</reference>
<dbReference type="SUPFAM" id="SSF53850">
    <property type="entry name" value="Periplasmic binding protein-like II"/>
    <property type="match status" value="1"/>
</dbReference>
<evidence type="ECO:0000256" key="2">
    <source>
        <dbReference type="SAM" id="SignalP"/>
    </source>
</evidence>
<evidence type="ECO:0000313" key="3">
    <source>
        <dbReference type="EMBL" id="MBD2865321.1"/>
    </source>
</evidence>
<evidence type="ECO:0008006" key="5">
    <source>
        <dbReference type="Google" id="ProtNLM"/>
    </source>
</evidence>
<proteinExistence type="predicted"/>
<dbReference type="RefSeq" id="WP_190930944.1">
    <property type="nucleotide sequence ID" value="NZ_JACXJA010000041.1"/>
</dbReference>
<dbReference type="Gene3D" id="3.40.190.10">
    <property type="entry name" value="Periplasmic binding protein-like II"/>
    <property type="match status" value="1"/>
</dbReference>
<gene>
    <name evidence="3" type="ORF">IDH45_25385</name>
</gene>
<protein>
    <recommendedName>
        <fullName evidence="5">ABC transporter substrate-binding protein</fullName>
    </recommendedName>
</protein>